<sequence length="70" mass="7221">MSATTGNVVNITFAATSGIVMEAGSQSLMTYKPSAESRVGAPARNFIHIATIPIMIMNAEAHASAVATKI</sequence>
<reference evidence="1" key="1">
    <citation type="submission" date="2020-05" db="EMBL/GenBank/DDBJ databases">
        <authorList>
            <person name="Chiriac C."/>
            <person name="Salcher M."/>
            <person name="Ghai R."/>
            <person name="Kavagutti S V."/>
        </authorList>
    </citation>
    <scope>NUCLEOTIDE SEQUENCE</scope>
</reference>
<gene>
    <name evidence="1" type="ORF">UFOPK4057_00708</name>
</gene>
<dbReference type="AlphaFoldDB" id="A0A6J7PQT5"/>
<protein>
    <submittedName>
        <fullName evidence="1">Unannotated protein</fullName>
    </submittedName>
</protein>
<accession>A0A6J7PQT5</accession>
<dbReference type="EMBL" id="CAFBPC010000146">
    <property type="protein sequence ID" value="CAB5007706.1"/>
    <property type="molecule type" value="Genomic_DNA"/>
</dbReference>
<name>A0A6J7PQT5_9ZZZZ</name>
<evidence type="ECO:0000313" key="1">
    <source>
        <dbReference type="EMBL" id="CAB5007706.1"/>
    </source>
</evidence>
<organism evidence="1">
    <name type="scientific">freshwater metagenome</name>
    <dbReference type="NCBI Taxonomy" id="449393"/>
    <lineage>
        <taxon>unclassified sequences</taxon>
        <taxon>metagenomes</taxon>
        <taxon>ecological metagenomes</taxon>
    </lineage>
</organism>
<proteinExistence type="predicted"/>